<comment type="caution">
    <text evidence="1">The sequence shown here is derived from an EMBL/GenBank/DDBJ whole genome shotgun (WGS) entry which is preliminary data.</text>
</comment>
<protein>
    <submittedName>
        <fullName evidence="1">CDP-glycerol glycerophosphotransferase family protein</fullName>
    </submittedName>
</protein>
<sequence length="1160" mass="137042">MALITIKNYKISDHFFEMVIDKNDQLMDDMVQIMTVDRKTKESRGYAPEIEYIDHVMKLKLDMNQLNFDNSDKNALDLSFLINGKKFRVHKETIDLEKKNKYSATCFNLSKTRIVVPNLTVKNNVSLVYGNASMIFKSYCDMIADKQTVEDVTVENGKVLFKLKEFILNPNDSFHVVLYNSGNKSNRAIDYEVVKNNPLELQVDLSSLESSKIGTKYELAIEKKTGYLLKQYKLGVSENFNVENNRFYEPIKINRLKAVAPYLTIKGELAFLIVNDNYFDSKTMPFVEEIMYFEDISLERNNLKIKLKKGEQLGEYNRYSLVVSNIKTSDVLTLGQHEGSFNENGEINVNISQLFVDPLFQQNQRWKLYLKLYTEESVILYEIKKDSVWIESPVLRHMKPIEINEEISVINYVSGKNEVAFLIGGEEVYRREVYRKLSNRISIDDVKVISKNLMFRLPSFHYDKLESIRVILVERKTKEQWSQYVSPKIVDGDALIKIDLTDFIKDYETVDSRWDVSLEIIHDTFIEQNKIGYYHYPKLPGHERFFDSITTNTSNLVTPYLTIKNELSLVIKQGLPLVNEKLKSAVELTNFQMEKNIINGEFTLELPECSSYEVSAIMLKYRHKIENREYRFDAKEVKLTQNKSKVKFEFDILPLEFENYFWDIFAVVSISGKEYPIKLKKTSANVKESIDKKIVKYSFTFNNGFQFYPYITSVGNLAFVYREKMSHESLSFKIKENVAYFTYLLFKKYFDRKDIWLAFEKFSEGAQDNGYYFFKYCYENNKKKNFYYIIKDTSPDYNNIEPMKNKVIKYMSFKHMLYLYASTLLVSSESRGHSYDIRIEKGKLRETIKRKKHVFLQHGVIALKRIDSVFKKKATNANATDLFVVSSDYEKSIITDVFDYKDEEVIVTGLSRWDVLADKSSDKKSIMLMPTWRSWMDDLPEEKFIETDYYKNYISLLNSPKLANVLNTFNVSLDFYIHPKFKAYIDKFSSENSRIRIYQYGEEKVNELLMKSSMLITDYSSVAWEMYYQKKPILFFQFDIDDYNKYQGSYLDMENDLFGERVFDINNLVQMIEDYTKRDFKEKEKFSEMRPDYFKYIDQKNSERIFRAIMDKRKLLNLSKNPTVLDRLKKSQIIKKSFKILKKNKMTNKLTTRLHHILTK</sequence>
<dbReference type="InterPro" id="IPR007554">
    <property type="entry name" value="Glycerophosphate_synth"/>
</dbReference>
<dbReference type="Proteomes" id="UP001165287">
    <property type="component" value="Unassembled WGS sequence"/>
</dbReference>
<keyword evidence="2" id="KW-1185">Reference proteome</keyword>
<proteinExistence type="predicted"/>
<dbReference type="PANTHER" id="PTHR37316:SF3">
    <property type="entry name" value="TEICHOIC ACID GLYCEROL-PHOSPHATE TRANSFERASE"/>
    <property type="match status" value="1"/>
</dbReference>
<dbReference type="SUPFAM" id="SSF53756">
    <property type="entry name" value="UDP-Glycosyltransferase/glycogen phosphorylase"/>
    <property type="match status" value="1"/>
</dbReference>
<dbReference type="InterPro" id="IPR043148">
    <property type="entry name" value="TagF_C"/>
</dbReference>
<evidence type="ECO:0000313" key="1">
    <source>
        <dbReference type="EMBL" id="MBZ5749072.1"/>
    </source>
</evidence>
<dbReference type="RefSeq" id="WP_224136504.1">
    <property type="nucleotide sequence ID" value="NZ_JAIQUM010000003.1"/>
</dbReference>
<dbReference type="Gene3D" id="3.40.50.12580">
    <property type="match status" value="1"/>
</dbReference>
<accession>A0ABS7ULY5</accession>
<organism evidence="1 2">
    <name type="scientific">Metabacillus rhizolycopersici</name>
    <dbReference type="NCBI Taxonomy" id="2875709"/>
    <lineage>
        <taxon>Bacteria</taxon>
        <taxon>Bacillati</taxon>
        <taxon>Bacillota</taxon>
        <taxon>Bacilli</taxon>
        <taxon>Bacillales</taxon>
        <taxon>Bacillaceae</taxon>
        <taxon>Metabacillus</taxon>
    </lineage>
</organism>
<dbReference type="Pfam" id="PF04464">
    <property type="entry name" value="Glyphos_transf"/>
    <property type="match status" value="1"/>
</dbReference>
<gene>
    <name evidence="1" type="ORF">K9V48_02175</name>
</gene>
<reference evidence="1" key="1">
    <citation type="submission" date="2024-05" db="EMBL/GenBank/DDBJ databases">
        <title>Metabacillus sp. nov., isolated from the rhizosphere soil of tomato plants.</title>
        <authorList>
            <person name="Ma R."/>
        </authorList>
    </citation>
    <scope>NUCLEOTIDE SEQUENCE</scope>
    <source>
        <strain evidence="1">DBTR6</strain>
    </source>
</reference>
<dbReference type="EMBL" id="JAIQUM010000003">
    <property type="protein sequence ID" value="MBZ5749072.1"/>
    <property type="molecule type" value="Genomic_DNA"/>
</dbReference>
<name>A0ABS7ULY5_9BACI</name>
<dbReference type="InterPro" id="IPR051612">
    <property type="entry name" value="Teichoic_Acid_Biosynth"/>
</dbReference>
<dbReference type="PANTHER" id="PTHR37316">
    <property type="entry name" value="TEICHOIC ACID GLYCEROL-PHOSPHATE PRIMASE"/>
    <property type="match status" value="1"/>
</dbReference>
<evidence type="ECO:0000313" key="2">
    <source>
        <dbReference type="Proteomes" id="UP001165287"/>
    </source>
</evidence>